<dbReference type="EMBL" id="QXFU01002111">
    <property type="protein sequence ID" value="KAE8990288.1"/>
    <property type="molecule type" value="Genomic_DNA"/>
</dbReference>
<feature type="transmembrane region" description="Helical" evidence="1">
    <location>
        <begin position="81"/>
        <end position="107"/>
    </location>
</feature>
<protein>
    <submittedName>
        <fullName evidence="3">Uncharacterized protein</fullName>
    </submittedName>
</protein>
<name>A0A6A3M4B8_9STRA</name>
<feature type="transmembrane region" description="Helical" evidence="1">
    <location>
        <begin position="272"/>
        <end position="294"/>
    </location>
</feature>
<dbReference type="Proteomes" id="UP000434957">
    <property type="component" value="Unassembled WGS sequence"/>
</dbReference>
<comment type="caution">
    <text evidence="3">The sequence shown here is derived from an EMBL/GenBank/DDBJ whole genome shotgun (WGS) entry which is preliminary data.</text>
</comment>
<feature type="transmembrane region" description="Helical" evidence="1">
    <location>
        <begin position="201"/>
        <end position="219"/>
    </location>
</feature>
<feature type="transmembrane region" description="Helical" evidence="1">
    <location>
        <begin position="300"/>
        <end position="319"/>
    </location>
</feature>
<evidence type="ECO:0000313" key="3">
    <source>
        <dbReference type="EMBL" id="KAE9023113.1"/>
    </source>
</evidence>
<evidence type="ECO:0000313" key="4">
    <source>
        <dbReference type="EMBL" id="KAE9303988.1"/>
    </source>
</evidence>
<dbReference type="EMBL" id="QXFT01002097">
    <property type="protein sequence ID" value="KAE9303988.1"/>
    <property type="molecule type" value="Genomic_DNA"/>
</dbReference>
<sequence length="517" mass="57622">MTSRALILASSRVAPLAVASFSFTSVSPDQTIRDSIVIRDAVVSKLGIDLLRRPEGTRLRHYSSHLRLNLQWKSAAKMQLLVLRNAIACVATAVFVNGCFYSGNIFSLKSSTEQSRPEFLMAMLVWTALLHSVKMTVIYLPTLINQRFLESPDSKPGLWVCVRKLVKGSRRYFAVSLGGMVSVGLLVQNTSLMYEHFNYKLHFYLADLCALVFTAGISLTGRKIYYEETCQGRDRCSAMSEISERRLATNTNPQFRRRQPRNYRAPSFWREYVVQSPTALLIALAGGFVHVVAWCRVLDRGKVVIVGFTALGIVVKLSLQEAARHYILTKRIRSIRTMCILVGAPTVLIDTQSRIVLLGTQTNTFLVSGTFAMAVAEMGLRVGKAAYVAWQIRRRAAALAIKLSTQSANSGDGEPSPLSVQMEFELWRRQVLSYHTAELEAGSGLSEIGIARWRFNQVVMLGFQIVVEIFVDYVCVVMEMAAGIDFDRIESLSTFLGMLFMTMAAVNINISSAVYLS</sequence>
<organism evidence="3 5">
    <name type="scientific">Phytophthora rubi</name>
    <dbReference type="NCBI Taxonomy" id="129364"/>
    <lineage>
        <taxon>Eukaryota</taxon>
        <taxon>Sar</taxon>
        <taxon>Stramenopiles</taxon>
        <taxon>Oomycota</taxon>
        <taxon>Peronosporomycetes</taxon>
        <taxon>Peronosporales</taxon>
        <taxon>Peronosporaceae</taxon>
        <taxon>Phytophthora</taxon>
    </lineage>
</organism>
<feature type="transmembrane region" description="Helical" evidence="1">
    <location>
        <begin position="458"/>
        <end position="482"/>
    </location>
</feature>
<dbReference type="EMBL" id="QXFV01000867">
    <property type="protein sequence ID" value="KAE9023113.1"/>
    <property type="molecule type" value="Genomic_DNA"/>
</dbReference>
<dbReference type="Proteomes" id="UP000429607">
    <property type="component" value="Unassembled WGS sequence"/>
</dbReference>
<feature type="transmembrane region" description="Helical" evidence="1">
    <location>
        <begin position="355"/>
        <end position="376"/>
    </location>
</feature>
<evidence type="ECO:0000313" key="2">
    <source>
        <dbReference type="EMBL" id="KAE8990288.1"/>
    </source>
</evidence>
<evidence type="ECO:0000313" key="6">
    <source>
        <dbReference type="Proteomes" id="UP000434957"/>
    </source>
</evidence>
<keyword evidence="6" id="KW-1185">Reference proteome</keyword>
<keyword evidence="1" id="KW-1133">Transmembrane helix</keyword>
<keyword evidence="1" id="KW-0472">Membrane</keyword>
<accession>A0A6A3M4B8</accession>
<evidence type="ECO:0000313" key="7">
    <source>
        <dbReference type="Proteomes" id="UP000435112"/>
    </source>
</evidence>
<feature type="transmembrane region" description="Helical" evidence="1">
    <location>
        <begin position="331"/>
        <end position="349"/>
    </location>
</feature>
<proteinExistence type="predicted"/>
<reference evidence="5 7" key="1">
    <citation type="submission" date="2018-09" db="EMBL/GenBank/DDBJ databases">
        <title>Genomic investigation of the strawberry pathogen Phytophthora fragariae indicates pathogenicity is determined by transcriptional variation in three key races.</title>
        <authorList>
            <person name="Adams T.M."/>
            <person name="Armitage A.D."/>
            <person name="Sobczyk M.K."/>
            <person name="Bates H.J."/>
            <person name="Dunwell J.M."/>
            <person name="Nellist C.F."/>
            <person name="Harrison R.J."/>
        </authorList>
    </citation>
    <scope>NUCLEOTIDE SEQUENCE [LARGE SCALE GENOMIC DNA]</scope>
    <source>
        <strain evidence="3 5">SCRP249</strain>
        <strain evidence="2 7">SCRP324</strain>
        <strain evidence="4 6">SCRP333</strain>
    </source>
</reference>
<feature type="transmembrane region" description="Helical" evidence="1">
    <location>
        <begin position="494"/>
        <end position="516"/>
    </location>
</feature>
<feature type="transmembrane region" description="Helical" evidence="1">
    <location>
        <begin position="119"/>
        <end position="140"/>
    </location>
</feature>
<evidence type="ECO:0000313" key="5">
    <source>
        <dbReference type="Proteomes" id="UP000429607"/>
    </source>
</evidence>
<evidence type="ECO:0000256" key="1">
    <source>
        <dbReference type="SAM" id="Phobius"/>
    </source>
</evidence>
<dbReference type="OrthoDB" id="101428at2759"/>
<dbReference type="Proteomes" id="UP000435112">
    <property type="component" value="Unassembled WGS sequence"/>
</dbReference>
<gene>
    <name evidence="3" type="ORF">PR001_g12995</name>
    <name evidence="2" type="ORF">PR002_g21190</name>
    <name evidence="4" type="ORF">PR003_g21867</name>
</gene>
<dbReference type="AlphaFoldDB" id="A0A6A3M4B8"/>
<feature type="transmembrane region" description="Helical" evidence="1">
    <location>
        <begin position="172"/>
        <end position="189"/>
    </location>
</feature>
<keyword evidence="1" id="KW-0812">Transmembrane</keyword>